<keyword evidence="6" id="KW-1185">Reference proteome</keyword>
<keyword evidence="4" id="KW-0963">Cytoplasm</keyword>
<dbReference type="GO" id="GO:0071818">
    <property type="term" value="C:BAT3 complex"/>
    <property type="evidence" value="ECO:0007669"/>
    <property type="project" value="TreeGrafter"/>
</dbReference>
<dbReference type="Gene3D" id="1.25.40.10">
    <property type="entry name" value="Tetratricopeptide repeat domain"/>
    <property type="match status" value="1"/>
</dbReference>
<comment type="subcellular location">
    <subcellularLocation>
        <location evidence="1">Cytoplasm</location>
        <location evidence="1">Cytosol</location>
    </subcellularLocation>
</comment>
<accession>A0A9Q0RZM9</accession>
<evidence type="ECO:0000313" key="5">
    <source>
        <dbReference type="EMBL" id="KAJ6640020.1"/>
    </source>
</evidence>
<dbReference type="PANTHER" id="PTHR12875">
    <property type="entry name" value="GOLGI TO ER TRAFFIC PROTEIN 4 HOMOLOG"/>
    <property type="match status" value="1"/>
</dbReference>
<evidence type="ECO:0000256" key="2">
    <source>
        <dbReference type="ARBA" id="ARBA00005351"/>
    </source>
</evidence>
<dbReference type="AlphaFoldDB" id="A0A9Q0RZM9"/>
<sequence length="330" mass="37410">MENSDASESKATARGGVNRVLAKLELSIQSGNYYEAHQMYRTLYFRYLSQKRYDDCLELLFKGAMRFLVNEQYGSGADLGLLVVDTLEKAKNVSDYELWIQRLGLLISKINPNIVERETLLARSVKWSSDVSNNKMGHPLMHKLIAHMFWTEENLEQARHHYLLSRDGTGCGKMLIQLSQSKGYPSETDLFIAQVVLQQLCLKEKSSAVQTFETFTKHHPVIAASEPPFKMPLLNFVFYLLKLIDTGKLNIFRTLCDLYKPSIARDPSYEKYLQKIAVFYFNAPPPQSSNNSGGGLFADLINQFFQGFDDDDEDNNAASANTNAADVDLD</sequence>
<evidence type="ECO:0000256" key="1">
    <source>
        <dbReference type="ARBA" id="ARBA00004514"/>
    </source>
</evidence>
<name>A0A9Q0RZM9_9DIPT</name>
<evidence type="ECO:0000256" key="4">
    <source>
        <dbReference type="ARBA" id="ARBA00022490"/>
    </source>
</evidence>
<comment type="similarity">
    <text evidence="2">Belongs to the GET4 family.</text>
</comment>
<organism evidence="5 6">
    <name type="scientific">Pseudolycoriella hygida</name>
    <dbReference type="NCBI Taxonomy" id="35572"/>
    <lineage>
        <taxon>Eukaryota</taxon>
        <taxon>Metazoa</taxon>
        <taxon>Ecdysozoa</taxon>
        <taxon>Arthropoda</taxon>
        <taxon>Hexapoda</taxon>
        <taxon>Insecta</taxon>
        <taxon>Pterygota</taxon>
        <taxon>Neoptera</taxon>
        <taxon>Endopterygota</taxon>
        <taxon>Diptera</taxon>
        <taxon>Nematocera</taxon>
        <taxon>Sciaroidea</taxon>
        <taxon>Sciaridae</taxon>
        <taxon>Pseudolycoriella</taxon>
    </lineage>
</organism>
<protein>
    <submittedName>
        <fullName evidence="5">Golgi to ER traffic protein 4 like</fullName>
    </submittedName>
</protein>
<comment type="caution">
    <text evidence="5">The sequence shown here is derived from an EMBL/GenBank/DDBJ whole genome shotgun (WGS) entry which is preliminary data.</text>
</comment>
<dbReference type="PANTHER" id="PTHR12875:SF0">
    <property type="entry name" value="GOLGI TO ER TRAFFIC PROTEIN 4 HOMOLOG"/>
    <property type="match status" value="1"/>
</dbReference>
<dbReference type="InterPro" id="IPR011990">
    <property type="entry name" value="TPR-like_helical_dom_sf"/>
</dbReference>
<proteinExistence type="inferred from homology"/>
<evidence type="ECO:0000256" key="3">
    <source>
        <dbReference type="ARBA" id="ARBA00022448"/>
    </source>
</evidence>
<gene>
    <name evidence="5" type="ORF">Bhyg_12769</name>
</gene>
<dbReference type="InterPro" id="IPR007317">
    <property type="entry name" value="GET4"/>
</dbReference>
<reference evidence="5" key="1">
    <citation type="submission" date="2022-07" db="EMBL/GenBank/DDBJ databases">
        <authorList>
            <person name="Trinca V."/>
            <person name="Uliana J.V.C."/>
            <person name="Torres T.T."/>
            <person name="Ward R.J."/>
            <person name="Monesi N."/>
        </authorList>
    </citation>
    <scope>NUCLEOTIDE SEQUENCE</scope>
    <source>
        <strain evidence="5">HSMRA1968</strain>
        <tissue evidence="5">Whole embryos</tissue>
    </source>
</reference>
<dbReference type="OrthoDB" id="10252405at2759"/>
<dbReference type="EMBL" id="WJQU01000003">
    <property type="protein sequence ID" value="KAJ6640020.1"/>
    <property type="molecule type" value="Genomic_DNA"/>
</dbReference>
<dbReference type="FunFam" id="1.25.40.10:FF:000060">
    <property type="entry name" value="Golgi to ER traffic protein 4 homolog"/>
    <property type="match status" value="1"/>
</dbReference>
<dbReference type="Proteomes" id="UP001151699">
    <property type="component" value="Chromosome X"/>
</dbReference>
<evidence type="ECO:0000313" key="6">
    <source>
        <dbReference type="Proteomes" id="UP001151699"/>
    </source>
</evidence>
<keyword evidence="3" id="KW-0813">Transport</keyword>
<dbReference type="Pfam" id="PF04190">
    <property type="entry name" value="GET4"/>
    <property type="match status" value="1"/>
</dbReference>
<dbReference type="GO" id="GO:0045048">
    <property type="term" value="P:protein insertion into ER membrane"/>
    <property type="evidence" value="ECO:0007669"/>
    <property type="project" value="InterPro"/>
</dbReference>